<evidence type="ECO:0000259" key="1">
    <source>
        <dbReference type="Pfam" id="PF01965"/>
    </source>
</evidence>
<proteinExistence type="predicted"/>
<dbReference type="InterPro" id="IPR052158">
    <property type="entry name" value="INH-QAR"/>
</dbReference>
<dbReference type="Proteomes" id="UP000317617">
    <property type="component" value="Unassembled WGS sequence"/>
</dbReference>
<comment type="caution">
    <text evidence="2">The sequence shown here is derived from an EMBL/GenBank/DDBJ whole genome shotgun (WGS) entry which is preliminary data.</text>
</comment>
<name>A0A4Y3TRM0_9PROT</name>
<feature type="domain" description="DJ-1/PfpI" evidence="1">
    <location>
        <begin position="85"/>
        <end position="246"/>
    </location>
</feature>
<protein>
    <submittedName>
        <fullName evidence="2">ThiJ family protein</fullName>
    </submittedName>
</protein>
<organism evidence="2 3">
    <name type="scientific">Acetobacter orleanensis</name>
    <dbReference type="NCBI Taxonomy" id="104099"/>
    <lineage>
        <taxon>Bacteria</taxon>
        <taxon>Pseudomonadati</taxon>
        <taxon>Pseudomonadota</taxon>
        <taxon>Alphaproteobacteria</taxon>
        <taxon>Acetobacterales</taxon>
        <taxon>Acetobacteraceae</taxon>
        <taxon>Acetobacter</taxon>
    </lineage>
</organism>
<dbReference type="GO" id="GO:0006355">
    <property type="term" value="P:regulation of DNA-templated transcription"/>
    <property type="evidence" value="ECO:0007669"/>
    <property type="project" value="TreeGrafter"/>
</dbReference>
<gene>
    <name evidence="2" type="ORF">AOR01nite_22040</name>
</gene>
<keyword evidence="3" id="KW-1185">Reference proteome</keyword>
<dbReference type="CDD" id="cd03139">
    <property type="entry name" value="GATase1_PfpI_2"/>
    <property type="match status" value="1"/>
</dbReference>
<dbReference type="InterPro" id="IPR002818">
    <property type="entry name" value="DJ-1/PfpI"/>
</dbReference>
<dbReference type="Gene3D" id="3.40.50.880">
    <property type="match status" value="1"/>
</dbReference>
<dbReference type="AlphaFoldDB" id="A0A4Y3TRM0"/>
<dbReference type="PANTHER" id="PTHR43130">
    <property type="entry name" value="ARAC-FAMILY TRANSCRIPTIONAL REGULATOR"/>
    <property type="match status" value="1"/>
</dbReference>
<sequence>MTKSNSSLEGGSCAVFAQINPSYKETIMPNLLPDASALPGLKRRALATLAMASIVSERAQAATTSSEKEHMAHMQGMKFSGPPIKIAMLVYPNMVLQDLVGPQTIFKILGAEIHLVGMTMTPVSTDVGIPVPPTDTPATCPQELDVLFVPGGLMGTIACMNDPNVLTFLISRAPHSRFITSVCTGSLILAAAGLLEGYKATSHWGVVDLLPLMGAIESHERVVQDRNRITGGGVTAGLDFGLTLAAQLRGQAAAEHIQLIIQYAPQPPFHHGDPSEIPEAQMALERSHRAWMDGKALQAAQTASKRLKL</sequence>
<dbReference type="SUPFAM" id="SSF52317">
    <property type="entry name" value="Class I glutamine amidotransferase-like"/>
    <property type="match status" value="1"/>
</dbReference>
<evidence type="ECO:0000313" key="3">
    <source>
        <dbReference type="Proteomes" id="UP000317617"/>
    </source>
</evidence>
<dbReference type="EMBL" id="BJMU01000016">
    <property type="protein sequence ID" value="GEB83727.1"/>
    <property type="molecule type" value="Genomic_DNA"/>
</dbReference>
<dbReference type="OrthoDB" id="186587at2"/>
<dbReference type="InterPro" id="IPR029062">
    <property type="entry name" value="Class_I_gatase-like"/>
</dbReference>
<dbReference type="Pfam" id="PF01965">
    <property type="entry name" value="DJ-1_PfpI"/>
    <property type="match status" value="1"/>
</dbReference>
<dbReference type="PANTHER" id="PTHR43130:SF2">
    <property type="entry name" value="DJ-1_PFPI DOMAIN-CONTAINING PROTEIN"/>
    <property type="match status" value="1"/>
</dbReference>
<accession>A0A4Y3TRM0</accession>
<reference evidence="2 3" key="1">
    <citation type="submission" date="2019-06" db="EMBL/GenBank/DDBJ databases">
        <title>Whole genome shotgun sequence of Acetobacter orleanensis NBRC 13752.</title>
        <authorList>
            <person name="Hosoyama A."/>
            <person name="Uohara A."/>
            <person name="Ohji S."/>
            <person name="Ichikawa N."/>
        </authorList>
    </citation>
    <scope>NUCLEOTIDE SEQUENCE [LARGE SCALE GENOMIC DNA]</scope>
    <source>
        <strain evidence="2 3">NBRC 13752</strain>
    </source>
</reference>
<dbReference type="RefSeq" id="WP_096430593.1">
    <property type="nucleotide sequence ID" value="NZ_BJMU01000016.1"/>
</dbReference>
<evidence type="ECO:0000313" key="2">
    <source>
        <dbReference type="EMBL" id="GEB83727.1"/>
    </source>
</evidence>